<dbReference type="SUPFAM" id="SSF56349">
    <property type="entry name" value="DNA breaking-rejoining enzymes"/>
    <property type="match status" value="1"/>
</dbReference>
<evidence type="ECO:0000256" key="6">
    <source>
        <dbReference type="PROSITE-ProRule" id="PRU01248"/>
    </source>
</evidence>
<dbReference type="PANTHER" id="PTHR30349">
    <property type="entry name" value="PHAGE INTEGRASE-RELATED"/>
    <property type="match status" value="1"/>
</dbReference>
<keyword evidence="4 6" id="KW-0238">DNA-binding</keyword>
<gene>
    <name evidence="9" type="ORF">K040078D81_41890</name>
</gene>
<evidence type="ECO:0000259" key="8">
    <source>
        <dbReference type="PROSITE" id="PS51900"/>
    </source>
</evidence>
<evidence type="ECO:0000313" key="10">
    <source>
        <dbReference type="Proteomes" id="UP001600943"/>
    </source>
</evidence>
<dbReference type="Gene3D" id="1.10.443.10">
    <property type="entry name" value="Intergrase catalytic core"/>
    <property type="match status" value="1"/>
</dbReference>
<comment type="similarity">
    <text evidence="2">Belongs to the 'phage' integrase family.</text>
</comment>
<proteinExistence type="inferred from homology"/>
<dbReference type="PROSITE" id="PS51900">
    <property type="entry name" value="CB"/>
    <property type="match status" value="1"/>
</dbReference>
<comment type="caution">
    <text evidence="9">The sequence shown here is derived from an EMBL/GenBank/DDBJ whole genome shotgun (WGS) entry which is preliminary data.</text>
</comment>
<feature type="domain" description="Tyr recombinase" evidence="7">
    <location>
        <begin position="124"/>
        <end position="315"/>
    </location>
</feature>
<reference evidence="9 10" key="1">
    <citation type="submission" date="2024-04" db="EMBL/GenBank/DDBJ databases">
        <title>Defined microbial consortia suppress multidrug-resistant proinflammatory Enterobacteriaceae via ecological control.</title>
        <authorList>
            <person name="Furuichi M."/>
            <person name="Kawaguchi T."/>
            <person name="Pust M."/>
            <person name="Yasuma K."/>
            <person name="Plichta D."/>
            <person name="Hasegawa N."/>
            <person name="Ohya T."/>
            <person name="Bhattarai S."/>
            <person name="Sasajima S."/>
            <person name="Aoto Y."/>
            <person name="Tuganbaev T."/>
            <person name="Yaginuma M."/>
            <person name="Ueda M."/>
            <person name="Okahashi N."/>
            <person name="Amafuji K."/>
            <person name="Kiridooshi Y."/>
            <person name="Sugita K."/>
            <person name="Strazar M."/>
            <person name="Skelly A."/>
            <person name="Suda W."/>
            <person name="Hattori M."/>
            <person name="Nakamoto N."/>
            <person name="Caballero S."/>
            <person name="Norman J."/>
            <person name="Olle B."/>
            <person name="Tanoue T."/>
            <person name="Arita M."/>
            <person name="Bucci V."/>
            <person name="Atarashi K."/>
            <person name="Xavier R."/>
            <person name="Honda K."/>
        </authorList>
    </citation>
    <scope>NUCLEOTIDE SEQUENCE [LARGE SCALE GENOMIC DNA]</scope>
    <source>
        <strain evidence="10">k04-0078-D8-1</strain>
    </source>
</reference>
<evidence type="ECO:0000259" key="7">
    <source>
        <dbReference type="PROSITE" id="PS51898"/>
    </source>
</evidence>
<evidence type="ECO:0000256" key="2">
    <source>
        <dbReference type="ARBA" id="ARBA00008857"/>
    </source>
</evidence>
<dbReference type="SUPFAM" id="SSF47823">
    <property type="entry name" value="lambda integrase-like, N-terminal domain"/>
    <property type="match status" value="1"/>
</dbReference>
<evidence type="ECO:0000313" key="9">
    <source>
        <dbReference type="EMBL" id="GAA6410072.1"/>
    </source>
</evidence>
<dbReference type="Pfam" id="PF00589">
    <property type="entry name" value="Phage_integrase"/>
    <property type="match status" value="1"/>
</dbReference>
<dbReference type="InterPro" id="IPR010998">
    <property type="entry name" value="Integrase_recombinase_N"/>
</dbReference>
<evidence type="ECO:0000256" key="1">
    <source>
        <dbReference type="ARBA" id="ARBA00003283"/>
    </source>
</evidence>
<feature type="domain" description="Core-binding (CB)" evidence="8">
    <location>
        <begin position="7"/>
        <end position="99"/>
    </location>
</feature>
<evidence type="ECO:0000256" key="5">
    <source>
        <dbReference type="ARBA" id="ARBA00023172"/>
    </source>
</evidence>
<evidence type="ECO:0000256" key="4">
    <source>
        <dbReference type="ARBA" id="ARBA00023125"/>
    </source>
</evidence>
<dbReference type="Gene3D" id="1.10.150.130">
    <property type="match status" value="1"/>
</dbReference>
<dbReference type="PANTHER" id="PTHR30349:SF41">
    <property type="entry name" value="INTEGRASE_RECOMBINASE PROTEIN MJ0367-RELATED"/>
    <property type="match status" value="1"/>
</dbReference>
<evidence type="ECO:0000256" key="3">
    <source>
        <dbReference type="ARBA" id="ARBA00022908"/>
    </source>
</evidence>
<dbReference type="Pfam" id="PF02899">
    <property type="entry name" value="Phage_int_SAM_1"/>
    <property type="match status" value="1"/>
</dbReference>
<organism evidence="9 10">
    <name type="scientific">Blautia hominis</name>
    <dbReference type="NCBI Taxonomy" id="2025493"/>
    <lineage>
        <taxon>Bacteria</taxon>
        <taxon>Bacillati</taxon>
        <taxon>Bacillota</taxon>
        <taxon>Clostridia</taxon>
        <taxon>Lachnospirales</taxon>
        <taxon>Lachnospiraceae</taxon>
        <taxon>Blautia</taxon>
    </lineage>
</organism>
<accession>A0ABQ0BF40</accession>
<dbReference type="InterPro" id="IPR002104">
    <property type="entry name" value="Integrase_catalytic"/>
</dbReference>
<dbReference type="InterPro" id="IPR013762">
    <property type="entry name" value="Integrase-like_cat_sf"/>
</dbReference>
<sequence>MGKIKDVELFTLIHDFFKTYLPEQRKASPHTIRAYQKSLDGLLDYAAAQKSISLCEITFASIDHDMLSGYLDHLEKNGCSISTRNHRLKGIRAFYSYVAMRKPALAIHQTEIHKVPFKKAETVVSIDYMSETAMGALLAQPNPSDRKGLRDRFLLLLLYDTAARVQEIVDIKVCDIKRGKAPTAVLHGKGSKTRTVPLMKKTMQHFEGYMKVFHPDTDEYSARPLFYSVSRRTIAPLDESSVRKLVHVYGSAARKVCAEIPDSVHPHMFRHSRAMHLYQHGMDLALISQWLGHAQLDTTLIYAHADTEQKRKAIEQATPPDSPLKNHLNAEKYQVTDDDLLKRLYGLK</sequence>
<dbReference type="RefSeq" id="WP_390408233.1">
    <property type="nucleotide sequence ID" value="NZ_BAABYW010000001.1"/>
</dbReference>
<comment type="function">
    <text evidence="1">Site-specific tyrosine recombinase, which acts by catalyzing the cutting and rejoining of the recombining DNA molecules.</text>
</comment>
<dbReference type="PROSITE" id="PS51898">
    <property type="entry name" value="TYR_RECOMBINASE"/>
    <property type="match status" value="1"/>
</dbReference>
<keyword evidence="3" id="KW-0229">DNA integration</keyword>
<keyword evidence="10" id="KW-1185">Reference proteome</keyword>
<dbReference type="InterPro" id="IPR011010">
    <property type="entry name" value="DNA_brk_join_enz"/>
</dbReference>
<keyword evidence="5" id="KW-0233">DNA recombination</keyword>
<dbReference type="Proteomes" id="UP001600943">
    <property type="component" value="Unassembled WGS sequence"/>
</dbReference>
<name>A0ABQ0BF40_9FIRM</name>
<protein>
    <submittedName>
        <fullName evidence="9">Tyrosine-type recombinase/integrase</fullName>
    </submittedName>
</protein>
<dbReference type="InterPro" id="IPR044068">
    <property type="entry name" value="CB"/>
</dbReference>
<dbReference type="EMBL" id="BAABYW010000001">
    <property type="protein sequence ID" value="GAA6410072.1"/>
    <property type="molecule type" value="Genomic_DNA"/>
</dbReference>
<dbReference type="InterPro" id="IPR050090">
    <property type="entry name" value="Tyrosine_recombinase_XerCD"/>
</dbReference>
<dbReference type="InterPro" id="IPR004107">
    <property type="entry name" value="Integrase_SAM-like_N"/>
</dbReference>